<feature type="compositionally biased region" description="Basic residues" evidence="1">
    <location>
        <begin position="28"/>
        <end position="37"/>
    </location>
</feature>
<sequence length="119" mass="12770">MDGARLRSRSRPAAGARPSRRSSPQSPRGRRARRRRSEARTSRPRVPLGRGRVAVRESGGVAWGRVEAAVPPAPPDRPEQDQCAPGHPADQDRPAASPIAPLIVKRSVAPKIISPGQPT</sequence>
<feature type="compositionally biased region" description="Basic residues" evidence="1">
    <location>
        <begin position="1"/>
        <end position="10"/>
    </location>
</feature>
<gene>
    <name evidence="2" type="ORF">BU52_32965</name>
</gene>
<keyword evidence="3" id="KW-1185">Reference proteome</keyword>
<name>A0A081XHH7_STRTO</name>
<evidence type="ECO:0000313" key="3">
    <source>
        <dbReference type="Proteomes" id="UP000028341"/>
    </source>
</evidence>
<proteinExistence type="predicted"/>
<dbReference type="AlphaFoldDB" id="A0A081XHH7"/>
<accession>A0A081XHH7</accession>
<comment type="caution">
    <text evidence="2">The sequence shown here is derived from an EMBL/GenBank/DDBJ whole genome shotgun (WGS) entry which is preliminary data.</text>
</comment>
<protein>
    <submittedName>
        <fullName evidence="2">Uncharacterized protein</fullName>
    </submittedName>
</protein>
<evidence type="ECO:0000313" key="2">
    <source>
        <dbReference type="EMBL" id="KES03000.1"/>
    </source>
</evidence>
<feature type="region of interest" description="Disordered" evidence="1">
    <location>
        <begin position="1"/>
        <end position="119"/>
    </location>
</feature>
<evidence type="ECO:0000256" key="1">
    <source>
        <dbReference type="SAM" id="MobiDB-lite"/>
    </source>
</evidence>
<feature type="compositionally biased region" description="Low complexity" evidence="1">
    <location>
        <begin position="11"/>
        <end position="27"/>
    </location>
</feature>
<dbReference type="Proteomes" id="UP000028341">
    <property type="component" value="Unassembled WGS sequence"/>
</dbReference>
<organism evidence="2 3">
    <name type="scientific">Streptomyces toyocaensis</name>
    <dbReference type="NCBI Taxonomy" id="55952"/>
    <lineage>
        <taxon>Bacteria</taxon>
        <taxon>Bacillati</taxon>
        <taxon>Actinomycetota</taxon>
        <taxon>Actinomycetes</taxon>
        <taxon>Kitasatosporales</taxon>
        <taxon>Streptomycetaceae</taxon>
        <taxon>Streptomyces</taxon>
    </lineage>
</organism>
<reference evidence="2 3" key="1">
    <citation type="submission" date="2014-02" db="EMBL/GenBank/DDBJ databases">
        <title>The genome announcement of Streptomyces toyocaensis NRRL15009.</title>
        <authorList>
            <person name="Hong H.-J."/>
            <person name="Kwun M.J."/>
        </authorList>
    </citation>
    <scope>NUCLEOTIDE SEQUENCE [LARGE SCALE GENOMIC DNA]</scope>
    <source>
        <strain evidence="2 3">NRRL 15009</strain>
    </source>
</reference>
<dbReference type="EMBL" id="JFCB01000056">
    <property type="protein sequence ID" value="KES03000.1"/>
    <property type="molecule type" value="Genomic_DNA"/>
</dbReference>